<accession>A0A4Z0C6G4</accession>
<dbReference type="AlphaFoldDB" id="A0A4Z0C6G4"/>
<dbReference type="Proteomes" id="UP000298180">
    <property type="component" value="Unassembled WGS sequence"/>
</dbReference>
<dbReference type="PIRSF" id="PIRSF028200">
    <property type="entry name" value="UCP028200"/>
    <property type="match status" value="1"/>
</dbReference>
<gene>
    <name evidence="1" type="ORF">EZ313_11945</name>
</gene>
<dbReference type="InterPro" id="IPR016875">
    <property type="entry name" value="UCP028200"/>
</dbReference>
<evidence type="ECO:0000313" key="1">
    <source>
        <dbReference type="EMBL" id="TFZ07277.1"/>
    </source>
</evidence>
<comment type="caution">
    <text evidence="1">The sequence shown here is derived from an EMBL/GenBank/DDBJ whole genome shotgun (WGS) entry which is preliminary data.</text>
</comment>
<evidence type="ECO:0000313" key="2">
    <source>
        <dbReference type="Proteomes" id="UP000298180"/>
    </source>
</evidence>
<dbReference type="Pfam" id="PF19795">
    <property type="entry name" value="DUF6279"/>
    <property type="match status" value="1"/>
</dbReference>
<dbReference type="EMBL" id="SMLM01000001">
    <property type="protein sequence ID" value="TFZ07277.1"/>
    <property type="molecule type" value="Genomic_DNA"/>
</dbReference>
<protein>
    <recommendedName>
        <fullName evidence="3">Lipoprotein</fullName>
    </recommendedName>
</protein>
<keyword evidence="2" id="KW-1185">Reference proteome</keyword>
<proteinExistence type="predicted"/>
<sequence length="297" mass="33900">MSFPHFIARHAQRLSRIIGLLSIAVALAGCSALKLGYSTLPDVAYWWFDGYLDLDDAQGQRLREDLQRLHAWHRGTELPRVVSLLQRMEALAMQDMSPAQACSFENDIRERYAALRDRAEPAIVTNAITLTAAQLKHLERKYARNNREFEKDWIRSTPSEQLEKRMKLFIDRFELIYGSVSDAQRAAIRQQFEASPFPAAQVLAERRRRQQETLAVLQRLTGQTVSLGEARTTVRGLIERFEQSPDPAYRAYQSSVVQDACRLIATVHNAATAAQREHAARRLRGWQRDLAELSTAP</sequence>
<dbReference type="OrthoDB" id="5767052at2"/>
<evidence type="ECO:0008006" key="3">
    <source>
        <dbReference type="Google" id="ProtNLM"/>
    </source>
</evidence>
<name>A0A4Z0C6G4_9BURK</name>
<organism evidence="1 2">
    <name type="scientific">Ramlibacter henchirensis</name>
    <dbReference type="NCBI Taxonomy" id="204072"/>
    <lineage>
        <taxon>Bacteria</taxon>
        <taxon>Pseudomonadati</taxon>
        <taxon>Pseudomonadota</taxon>
        <taxon>Betaproteobacteria</taxon>
        <taxon>Burkholderiales</taxon>
        <taxon>Comamonadaceae</taxon>
        <taxon>Ramlibacter</taxon>
    </lineage>
</organism>
<reference evidence="1 2" key="1">
    <citation type="submission" date="2019-03" db="EMBL/GenBank/DDBJ databases">
        <title>Ramlibacter henchirensis DSM 14656, whole genome shotgun sequence.</title>
        <authorList>
            <person name="Zhang X."/>
            <person name="Feng G."/>
            <person name="Zhu H."/>
        </authorList>
    </citation>
    <scope>NUCLEOTIDE SEQUENCE [LARGE SCALE GENOMIC DNA]</scope>
    <source>
        <strain evidence="1 2">DSM 14656</strain>
    </source>
</reference>